<comment type="similarity">
    <text evidence="1">Belongs to the HerA family.</text>
</comment>
<dbReference type="HOGENOM" id="CLU_023842_3_0_2"/>
<evidence type="ECO:0000313" key="7">
    <source>
        <dbReference type="Proteomes" id="UP000002457"/>
    </source>
</evidence>
<evidence type="ECO:0000313" key="6">
    <source>
        <dbReference type="EMBL" id="ACL16829.1"/>
    </source>
</evidence>
<feature type="domain" description="Helicase HerA central" evidence="5">
    <location>
        <begin position="137"/>
        <end position="385"/>
    </location>
</feature>
<name>B8GIL6_METPE</name>
<comment type="catalytic activity">
    <reaction evidence="2">
        <text>Couples ATP hydrolysis with the unwinding of duplex DNA by translocating in the 3'-5' direction.</text>
        <dbReference type="EC" id="5.6.2.4"/>
    </reaction>
</comment>
<evidence type="ECO:0000259" key="5">
    <source>
        <dbReference type="Pfam" id="PF01935"/>
    </source>
</evidence>
<dbReference type="PANTHER" id="PTHR42957:SF1">
    <property type="entry name" value="HELICASE MJ1565-RELATED"/>
    <property type="match status" value="1"/>
</dbReference>
<evidence type="ECO:0000256" key="1">
    <source>
        <dbReference type="ARBA" id="ARBA00007816"/>
    </source>
</evidence>
<dbReference type="InterPro" id="IPR027417">
    <property type="entry name" value="P-loop_NTPase"/>
</dbReference>
<accession>B8GIL6</accession>
<dbReference type="OrthoDB" id="107033at2157"/>
<keyword evidence="7" id="KW-1185">Reference proteome</keyword>
<dbReference type="Pfam" id="PF01935">
    <property type="entry name" value="DUF87"/>
    <property type="match status" value="1"/>
</dbReference>
<dbReference type="InterPro" id="IPR002789">
    <property type="entry name" value="HerA_central"/>
</dbReference>
<dbReference type="eggNOG" id="arCOG00280">
    <property type="taxonomic scope" value="Archaea"/>
</dbReference>
<dbReference type="Gene3D" id="3.40.50.300">
    <property type="entry name" value="P-loop containing nucleotide triphosphate hydrolases"/>
    <property type="match status" value="2"/>
</dbReference>
<dbReference type="EMBL" id="CP001338">
    <property type="protein sequence ID" value="ACL16829.1"/>
    <property type="molecule type" value="Genomic_DNA"/>
</dbReference>
<proteinExistence type="inferred from homology"/>
<dbReference type="GO" id="GO:0043138">
    <property type="term" value="F:3'-5' DNA helicase activity"/>
    <property type="evidence" value="ECO:0007669"/>
    <property type="project" value="UniProtKB-EC"/>
</dbReference>
<comment type="catalytic activity">
    <reaction evidence="3">
        <text>ATP + H2O = ADP + phosphate + H(+)</text>
        <dbReference type="Rhea" id="RHEA:13065"/>
        <dbReference type="ChEBI" id="CHEBI:15377"/>
        <dbReference type="ChEBI" id="CHEBI:15378"/>
        <dbReference type="ChEBI" id="CHEBI:30616"/>
        <dbReference type="ChEBI" id="CHEBI:43474"/>
        <dbReference type="ChEBI" id="CHEBI:456216"/>
        <dbReference type="EC" id="5.6.2.3"/>
    </reaction>
</comment>
<gene>
    <name evidence="6" type="ordered locus">Mpal_1515</name>
</gene>
<dbReference type="PANTHER" id="PTHR42957">
    <property type="entry name" value="HELICASE MJ1565-RELATED"/>
    <property type="match status" value="1"/>
</dbReference>
<dbReference type="KEGG" id="mpl:Mpal_1515"/>
<evidence type="ECO:0000256" key="3">
    <source>
        <dbReference type="ARBA" id="ARBA00048954"/>
    </source>
</evidence>
<dbReference type="GO" id="GO:0043139">
    <property type="term" value="F:5'-3' DNA helicase activity"/>
    <property type="evidence" value="ECO:0007669"/>
    <property type="project" value="UniProtKB-EC"/>
</dbReference>
<evidence type="ECO:0000256" key="4">
    <source>
        <dbReference type="ARBA" id="ARBA00048988"/>
    </source>
</evidence>
<dbReference type="STRING" id="521011.Mpal_1515"/>
<sequence>MNNNDEITQPLSDSPTYRLLGTTVLAYRYIIPHDAKVFVGDVVKITDREKGYIFFAKVTDLSHYTNHDEPHWDTSTWGGPQPGPDQDVFIEVHATPLGFIDDKQKFRSIRTIPARFSEVMTPSADDFLFLKEVMGDIEVGEMRTGLGVIPDVKVGIPSKVLSQHMGVFATTGMGKSNFMKVFCISCMKQRTIGMLVVDPHGEYVEGRTERSGAQTRGLTDYLPGRDGLSIYSVRPKAECERFGMKELCLEHDDFQISDLGILYELSPLLWEIVESLDTFKGSDVIDFFINEGVDSLPSVTKVTAGIGRHPEMADVLRSANPGPLRMIQRRIESLVQSNQRFLGRLGSSIKSIIEELNEQKLVLIDIPGMSERSELFILSAITRKILHDRENAVNAPHPDGIVREPSQVLIVIEEAQRVLSAGGMSTQVFRECAMEGRKFGVGLCAITQQPKNIDSRILAQMNTFVEMGLSDKDDRQIIAGSAKQDLTPMDTEVQTLSKGEAVISTIGIPFPISTKIHLFQEYLDQLNRQE</sequence>
<dbReference type="SUPFAM" id="SSF52540">
    <property type="entry name" value="P-loop containing nucleoside triphosphate hydrolases"/>
    <property type="match status" value="1"/>
</dbReference>
<dbReference type="InterPro" id="IPR008571">
    <property type="entry name" value="HerA-like"/>
</dbReference>
<comment type="catalytic activity">
    <reaction evidence="4">
        <text>ATP + H2O = ADP + phosphate + H(+)</text>
        <dbReference type="Rhea" id="RHEA:13065"/>
        <dbReference type="ChEBI" id="CHEBI:15377"/>
        <dbReference type="ChEBI" id="CHEBI:15378"/>
        <dbReference type="ChEBI" id="CHEBI:30616"/>
        <dbReference type="ChEBI" id="CHEBI:43474"/>
        <dbReference type="ChEBI" id="CHEBI:456216"/>
        <dbReference type="EC" id="5.6.2.4"/>
    </reaction>
</comment>
<organism evidence="6 7">
    <name type="scientific">Methanosphaerula palustris (strain ATCC BAA-1556 / DSM 19958 / E1-9c)</name>
    <dbReference type="NCBI Taxonomy" id="521011"/>
    <lineage>
        <taxon>Archaea</taxon>
        <taxon>Methanobacteriati</taxon>
        <taxon>Methanobacteriota</taxon>
        <taxon>Stenosarchaea group</taxon>
        <taxon>Methanomicrobia</taxon>
        <taxon>Methanomicrobiales</taxon>
        <taxon>Methanoregulaceae</taxon>
        <taxon>Methanosphaerula</taxon>
    </lineage>
</organism>
<protein>
    <recommendedName>
        <fullName evidence="5">Helicase HerA central domain-containing protein</fullName>
    </recommendedName>
</protein>
<dbReference type="AlphaFoldDB" id="B8GIL6"/>
<evidence type="ECO:0000256" key="2">
    <source>
        <dbReference type="ARBA" id="ARBA00034617"/>
    </source>
</evidence>
<reference evidence="6 7" key="1">
    <citation type="journal article" date="2015" name="Genome Announc.">
        <title>Complete Genome Sequence of Methanosphaerula palustris E1-9CT, a Hydrogenotrophic Methanogen Isolated from a Minerotrophic Fen Peatland.</title>
        <authorList>
            <person name="Cadillo-Quiroz H."/>
            <person name="Browne P."/>
            <person name="Kyrpides N."/>
            <person name="Woyke T."/>
            <person name="Goodwin L."/>
            <person name="Detter C."/>
            <person name="Yavitt J.B."/>
            <person name="Zinder S.H."/>
        </authorList>
    </citation>
    <scope>NUCLEOTIDE SEQUENCE [LARGE SCALE GENOMIC DNA]</scope>
    <source>
        <strain evidence="7">ATCC BAA-1556 / DSM 19958 / E1-9c</strain>
    </source>
</reference>
<dbReference type="Proteomes" id="UP000002457">
    <property type="component" value="Chromosome"/>
</dbReference>